<evidence type="ECO:0000256" key="13">
    <source>
        <dbReference type="ARBA" id="ARBA00023136"/>
    </source>
</evidence>
<feature type="transmembrane region" description="Helical" evidence="18">
    <location>
        <begin position="6"/>
        <end position="23"/>
    </location>
</feature>
<feature type="repeat" description="TPR" evidence="16">
    <location>
        <begin position="503"/>
        <end position="536"/>
    </location>
</feature>
<evidence type="ECO:0000256" key="5">
    <source>
        <dbReference type="ARBA" id="ARBA00007882"/>
    </source>
</evidence>
<sequence>MIYLLHFAIIVLFAYALFVDYETMKPREFHTPSRVDFFVVAAVAFATFANSLRGGFVFDDNQAIVSNADVLGSSSLFNVFQNDFWGSPISHPGSHRSYRPLTILSFRLNYLFGQLNPFGFHLANVLLHAIVSCFVLELSKRFFERRDSRLFSALLFAVHPVHSEAVANLVGRADLFAALVSLAAYLIYDKCQCPHTSALLCLFGLGFKETSIAVLPLIIVRALLAGDGKRHCAQLLAYAGILSILRLWINEFQNPEFSFSDNPIAHHPSFLVRTATFAYLPLVNLGLMLVPHKLCFDWSMDSIPPIKSFFDLRLWLTFGFYSLTSLATYNNLSFQAPLASPPRKRKRSPSPRYDLNANLIPPSQRNSPVPPEENESNFRIPLAVAFLVIPFLPASNIFTYVGFVVAERILYLPSVGFCLLIAMIYEKSGDYKKAFYVILVLFALRSVARNDDWNDEERLYRSAVEINPAKAFSNLGNVLTQKKRFSEALDSYQQALTHRPNMADTHYNMGVLYMDQNDLSKAIESYQNAIHFRPSFASAYLNLGLAFWNTKDLKQSEKTFQECGKVNGAKLKSLRIVEAAKTGCRYNLGRLLVAQDRLEEAVEVYEEAVVKMPGQYDGEASLYNMLGEAHFKLGRVDEAERWYQKAMEAKKDHVPVYLTMANLRIKENRLDEAKTLFLTALSLDSQNTNVYLHLGRFYSLIEDWNNALSTFETALLSHSNHPDLLLGAANALRQLGIHDRAEKLYEALVEVRPDATSFSNLGAILHLNKKHGKAEKFYEKALELNQKDEVTQKNLKKLRRLMRK</sequence>
<dbReference type="PANTHER" id="PTHR44216">
    <property type="entry name" value="PROTEIN O-MANNOSYL-TRANSFERASE TMTC2"/>
    <property type="match status" value="1"/>
</dbReference>
<evidence type="ECO:0000259" key="19">
    <source>
        <dbReference type="Pfam" id="PF08409"/>
    </source>
</evidence>
<keyword evidence="21" id="KW-1185">Reference proteome</keyword>
<evidence type="ECO:0000256" key="3">
    <source>
        <dbReference type="ARBA" id="ARBA00004240"/>
    </source>
</evidence>
<keyword evidence="8 18" id="KW-0812">Transmembrane</keyword>
<dbReference type="Pfam" id="PF13424">
    <property type="entry name" value="TPR_12"/>
    <property type="match status" value="1"/>
</dbReference>
<dbReference type="PROSITE" id="PS50005">
    <property type="entry name" value="TPR"/>
    <property type="match status" value="7"/>
</dbReference>
<feature type="transmembrane region" description="Helical" evidence="18">
    <location>
        <begin position="380"/>
        <end position="402"/>
    </location>
</feature>
<dbReference type="PANTHER" id="PTHR44216:SF3">
    <property type="entry name" value="PROTEIN O-MANNOSYL-TRANSFERASE TMTC2"/>
    <property type="match status" value="1"/>
</dbReference>
<evidence type="ECO:0000256" key="11">
    <source>
        <dbReference type="ARBA" id="ARBA00022824"/>
    </source>
</evidence>
<comment type="subcellular location">
    <subcellularLocation>
        <location evidence="3">Endoplasmic reticulum</location>
    </subcellularLocation>
    <subcellularLocation>
        <location evidence="2">Membrane</location>
        <topology evidence="2">Multi-pass membrane protein</topology>
    </subcellularLocation>
</comment>
<dbReference type="UniPathway" id="UPA00378"/>
<comment type="catalytic activity">
    <reaction evidence="14">
        <text>a di-trans,poly-cis-dolichyl beta-D-mannosyl phosphate + L-threonyl-[protein] = 3-O-(alpha-D-mannosyl)-L-threonyl-[protein] + a di-trans,poly-cis-dolichyl phosphate + H(+)</text>
        <dbReference type="Rhea" id="RHEA:53396"/>
        <dbReference type="Rhea" id="RHEA-COMP:11060"/>
        <dbReference type="Rhea" id="RHEA-COMP:13547"/>
        <dbReference type="Rhea" id="RHEA-COMP:19498"/>
        <dbReference type="Rhea" id="RHEA-COMP:19501"/>
        <dbReference type="ChEBI" id="CHEBI:15378"/>
        <dbReference type="ChEBI" id="CHEBI:30013"/>
        <dbReference type="ChEBI" id="CHEBI:57683"/>
        <dbReference type="ChEBI" id="CHEBI:58211"/>
        <dbReference type="ChEBI" id="CHEBI:137323"/>
        <dbReference type="EC" id="2.4.1.109"/>
    </reaction>
</comment>
<dbReference type="AlphaFoldDB" id="A0A4V5ZXW4"/>
<dbReference type="Pfam" id="PF00515">
    <property type="entry name" value="TPR_1"/>
    <property type="match status" value="2"/>
</dbReference>
<feature type="repeat" description="TPR" evidence="16">
    <location>
        <begin position="620"/>
        <end position="653"/>
    </location>
</feature>
<evidence type="ECO:0000256" key="6">
    <source>
        <dbReference type="ARBA" id="ARBA00012839"/>
    </source>
</evidence>
<protein>
    <recommendedName>
        <fullName evidence="6">dolichyl-phosphate-mannose--protein mannosyltransferase</fullName>
        <ecNumber evidence="6">2.4.1.109</ecNumber>
    </recommendedName>
</protein>
<organism evidence="20 21">
    <name type="scientific">Steinernema carpocapsae</name>
    <name type="common">Entomopathogenic nematode</name>
    <dbReference type="NCBI Taxonomy" id="34508"/>
    <lineage>
        <taxon>Eukaryota</taxon>
        <taxon>Metazoa</taxon>
        <taxon>Ecdysozoa</taxon>
        <taxon>Nematoda</taxon>
        <taxon>Chromadorea</taxon>
        <taxon>Rhabditida</taxon>
        <taxon>Tylenchina</taxon>
        <taxon>Panagrolaimomorpha</taxon>
        <taxon>Strongyloidoidea</taxon>
        <taxon>Steinernematidae</taxon>
        <taxon>Steinernema</taxon>
    </lineage>
</organism>
<feature type="transmembrane region" description="Helical" evidence="18">
    <location>
        <begin position="169"/>
        <end position="188"/>
    </location>
</feature>
<evidence type="ECO:0000313" key="20">
    <source>
        <dbReference type="EMBL" id="TKR61255.1"/>
    </source>
</evidence>
<evidence type="ECO:0000256" key="2">
    <source>
        <dbReference type="ARBA" id="ARBA00004141"/>
    </source>
</evidence>
<dbReference type="SUPFAM" id="SSF48452">
    <property type="entry name" value="TPR-like"/>
    <property type="match status" value="2"/>
</dbReference>
<name>A0A4V5ZXW4_STECR</name>
<keyword evidence="13 18" id="KW-0472">Membrane</keyword>
<comment type="similarity">
    <text evidence="5">Belongs to the TMTC family.</text>
</comment>
<dbReference type="InterPro" id="IPR052384">
    <property type="entry name" value="TMTC_O-mannosyltransferase"/>
</dbReference>
<keyword evidence="10 16" id="KW-0802">TPR repeat</keyword>
<evidence type="ECO:0000256" key="4">
    <source>
        <dbReference type="ARBA" id="ARBA00004922"/>
    </source>
</evidence>
<evidence type="ECO:0000256" key="10">
    <source>
        <dbReference type="ARBA" id="ARBA00022803"/>
    </source>
</evidence>
<proteinExistence type="inferred from homology"/>
<comment type="pathway">
    <text evidence="4">Protein modification; protein glycosylation.</text>
</comment>
<comment type="catalytic activity">
    <reaction evidence="15">
        <text>a di-trans,poly-cis-dolichyl beta-D-mannosyl phosphate + L-seryl-[protein] = 3-O-(alpha-D-mannosyl)-L-seryl-[protein] + a di-trans,poly-cis-dolichyl phosphate + H(+)</text>
        <dbReference type="Rhea" id="RHEA:17377"/>
        <dbReference type="Rhea" id="RHEA-COMP:9863"/>
        <dbReference type="Rhea" id="RHEA-COMP:13546"/>
        <dbReference type="Rhea" id="RHEA-COMP:19498"/>
        <dbReference type="Rhea" id="RHEA-COMP:19501"/>
        <dbReference type="ChEBI" id="CHEBI:15378"/>
        <dbReference type="ChEBI" id="CHEBI:29999"/>
        <dbReference type="ChEBI" id="CHEBI:57683"/>
        <dbReference type="ChEBI" id="CHEBI:58211"/>
        <dbReference type="ChEBI" id="CHEBI:137321"/>
        <dbReference type="EC" id="2.4.1.109"/>
    </reaction>
</comment>
<feature type="domain" description="DUF1736" evidence="19">
    <location>
        <begin position="252"/>
        <end position="323"/>
    </location>
</feature>
<evidence type="ECO:0000256" key="1">
    <source>
        <dbReference type="ARBA" id="ARBA00003582"/>
    </source>
</evidence>
<evidence type="ECO:0000256" key="18">
    <source>
        <dbReference type="SAM" id="Phobius"/>
    </source>
</evidence>
<evidence type="ECO:0000256" key="8">
    <source>
        <dbReference type="ARBA" id="ARBA00022692"/>
    </source>
</evidence>
<feature type="transmembrane region" description="Helical" evidence="18">
    <location>
        <begin position="118"/>
        <end position="139"/>
    </location>
</feature>
<dbReference type="GO" id="GO:0005789">
    <property type="term" value="C:endoplasmic reticulum membrane"/>
    <property type="evidence" value="ECO:0007669"/>
    <property type="project" value="TreeGrafter"/>
</dbReference>
<dbReference type="OrthoDB" id="1658288at2759"/>
<keyword evidence="9" id="KW-0677">Repeat</keyword>
<dbReference type="Pfam" id="PF13414">
    <property type="entry name" value="TPR_11"/>
    <property type="match status" value="1"/>
</dbReference>
<dbReference type="Pfam" id="PF08409">
    <property type="entry name" value="TMTC_DUF1736"/>
    <property type="match status" value="1"/>
</dbReference>
<evidence type="ECO:0000256" key="15">
    <source>
        <dbReference type="ARBA" id="ARBA00045102"/>
    </source>
</evidence>
<evidence type="ECO:0000256" key="12">
    <source>
        <dbReference type="ARBA" id="ARBA00022989"/>
    </source>
</evidence>
<keyword evidence="11" id="KW-0256">Endoplasmic reticulum</keyword>
<dbReference type="SMART" id="SM00028">
    <property type="entry name" value="TPR"/>
    <property type="match status" value="9"/>
</dbReference>
<accession>A0A4V5ZXW4</accession>
<dbReference type="InterPro" id="IPR019734">
    <property type="entry name" value="TPR_rpt"/>
</dbReference>
<feature type="repeat" description="TPR" evidence="16">
    <location>
        <begin position="755"/>
        <end position="788"/>
    </location>
</feature>
<evidence type="ECO:0000256" key="7">
    <source>
        <dbReference type="ARBA" id="ARBA00022679"/>
    </source>
</evidence>
<feature type="repeat" description="TPR" evidence="16">
    <location>
        <begin position="688"/>
        <end position="721"/>
    </location>
</feature>
<dbReference type="EMBL" id="AZBU02000011">
    <property type="protein sequence ID" value="TKR61255.1"/>
    <property type="molecule type" value="Genomic_DNA"/>
</dbReference>
<feature type="repeat" description="TPR" evidence="16">
    <location>
        <begin position="582"/>
        <end position="615"/>
    </location>
</feature>
<dbReference type="STRING" id="34508.A0A4V5ZXW4"/>
<reference evidence="20 21" key="2">
    <citation type="journal article" date="2019" name="G3 (Bethesda)">
        <title>Hybrid Assembly of the Genome of the Entomopathogenic Nematode Steinernema carpocapsae Identifies the X-Chromosome.</title>
        <authorList>
            <person name="Serra L."/>
            <person name="Macchietto M."/>
            <person name="Macias-Munoz A."/>
            <person name="McGill C.J."/>
            <person name="Rodriguez I.M."/>
            <person name="Rodriguez B."/>
            <person name="Murad R."/>
            <person name="Mortazavi A."/>
        </authorList>
    </citation>
    <scope>NUCLEOTIDE SEQUENCE [LARGE SCALE GENOMIC DNA]</scope>
    <source>
        <strain evidence="20 21">ALL</strain>
    </source>
</reference>
<dbReference type="Pfam" id="PF13181">
    <property type="entry name" value="TPR_8"/>
    <property type="match status" value="1"/>
</dbReference>
<dbReference type="GO" id="GO:0004169">
    <property type="term" value="F:dolichyl-phosphate-mannose-protein mannosyltransferase activity"/>
    <property type="evidence" value="ECO:0007669"/>
    <property type="project" value="UniProtKB-EC"/>
</dbReference>
<dbReference type="InterPro" id="IPR013618">
    <property type="entry name" value="TMTC_DUF1736"/>
</dbReference>
<dbReference type="EC" id="2.4.1.109" evidence="6"/>
<keyword evidence="7" id="KW-0808">Transferase</keyword>
<feature type="transmembrane region" description="Helical" evidence="18">
    <location>
        <begin position="409"/>
        <end position="425"/>
    </location>
</feature>
<dbReference type="Proteomes" id="UP000298663">
    <property type="component" value="Unassembled WGS sequence"/>
</dbReference>
<keyword evidence="12 18" id="KW-1133">Transmembrane helix</keyword>
<evidence type="ECO:0000313" key="21">
    <source>
        <dbReference type="Proteomes" id="UP000298663"/>
    </source>
</evidence>
<feature type="transmembrane region" description="Helical" evidence="18">
    <location>
        <begin position="194"/>
        <end position="220"/>
    </location>
</feature>
<dbReference type="PROSITE" id="PS50293">
    <property type="entry name" value="TPR_REGION"/>
    <property type="match status" value="2"/>
</dbReference>
<feature type="region of interest" description="Disordered" evidence="17">
    <location>
        <begin position="337"/>
        <end position="373"/>
    </location>
</feature>
<feature type="repeat" description="TPR" evidence="16">
    <location>
        <begin position="654"/>
        <end position="687"/>
    </location>
</feature>
<feature type="transmembrane region" description="Helical" evidence="18">
    <location>
        <begin position="270"/>
        <end position="291"/>
    </location>
</feature>
<comment type="caution">
    <text evidence="20">The sequence shown here is derived from an EMBL/GenBank/DDBJ whole genome shotgun (WGS) entry which is preliminary data.</text>
</comment>
<comment type="function">
    <text evidence="1">Transfers mannosyl residues to the hydroxyl group of serine or threonine residues.</text>
</comment>
<feature type="transmembrane region" description="Helical" evidence="18">
    <location>
        <begin position="312"/>
        <end position="332"/>
    </location>
</feature>
<evidence type="ECO:0000256" key="16">
    <source>
        <dbReference type="PROSITE-ProRule" id="PRU00339"/>
    </source>
</evidence>
<dbReference type="Pfam" id="PF13432">
    <property type="entry name" value="TPR_16"/>
    <property type="match status" value="1"/>
</dbReference>
<evidence type="ECO:0000256" key="17">
    <source>
        <dbReference type="SAM" id="MobiDB-lite"/>
    </source>
</evidence>
<evidence type="ECO:0000256" key="14">
    <source>
        <dbReference type="ARBA" id="ARBA00045085"/>
    </source>
</evidence>
<feature type="repeat" description="TPR" evidence="16">
    <location>
        <begin position="469"/>
        <end position="502"/>
    </location>
</feature>
<dbReference type="Gene3D" id="1.25.40.10">
    <property type="entry name" value="Tetratricopeptide repeat domain"/>
    <property type="match status" value="2"/>
</dbReference>
<gene>
    <name evidence="20" type="ORF">L596_028388</name>
</gene>
<evidence type="ECO:0000256" key="9">
    <source>
        <dbReference type="ARBA" id="ARBA00022737"/>
    </source>
</evidence>
<dbReference type="InterPro" id="IPR011990">
    <property type="entry name" value="TPR-like_helical_dom_sf"/>
</dbReference>
<reference evidence="20 21" key="1">
    <citation type="journal article" date="2015" name="Genome Biol.">
        <title>Comparative genomics of Steinernema reveals deeply conserved gene regulatory networks.</title>
        <authorList>
            <person name="Dillman A.R."/>
            <person name="Macchietto M."/>
            <person name="Porter C.F."/>
            <person name="Rogers A."/>
            <person name="Williams B."/>
            <person name="Antoshechkin I."/>
            <person name="Lee M.M."/>
            <person name="Goodwin Z."/>
            <person name="Lu X."/>
            <person name="Lewis E.E."/>
            <person name="Goodrich-Blair H."/>
            <person name="Stock S.P."/>
            <person name="Adams B.J."/>
            <person name="Sternberg P.W."/>
            <person name="Mortazavi A."/>
        </authorList>
    </citation>
    <scope>NUCLEOTIDE SEQUENCE [LARGE SCALE GENOMIC DNA]</scope>
    <source>
        <strain evidence="20 21">ALL</strain>
    </source>
</reference>
<feature type="transmembrane region" description="Helical" evidence="18">
    <location>
        <begin position="232"/>
        <end position="250"/>
    </location>
</feature>